<organism evidence="1 2">
    <name type="scientific">Streptomyces johnsoniae</name>
    <dbReference type="NCBI Taxonomy" id="3075532"/>
    <lineage>
        <taxon>Bacteria</taxon>
        <taxon>Bacillati</taxon>
        <taxon>Actinomycetota</taxon>
        <taxon>Actinomycetes</taxon>
        <taxon>Kitasatosporales</taxon>
        <taxon>Streptomycetaceae</taxon>
        <taxon>Streptomyces</taxon>
    </lineage>
</organism>
<evidence type="ECO:0000313" key="1">
    <source>
        <dbReference type="EMBL" id="MDT0442924.1"/>
    </source>
</evidence>
<name>A0ABU2S3E3_9ACTN</name>
<dbReference type="EMBL" id="JAVREV010000004">
    <property type="protein sequence ID" value="MDT0442924.1"/>
    <property type="molecule type" value="Genomic_DNA"/>
</dbReference>
<accession>A0ABU2S3E3</accession>
<comment type="caution">
    <text evidence="1">The sequence shown here is derived from an EMBL/GenBank/DDBJ whole genome shotgun (WGS) entry which is preliminary data.</text>
</comment>
<keyword evidence="2" id="KW-1185">Reference proteome</keyword>
<dbReference type="Proteomes" id="UP001183615">
    <property type="component" value="Unassembled WGS sequence"/>
</dbReference>
<proteinExistence type="predicted"/>
<evidence type="ECO:0000313" key="2">
    <source>
        <dbReference type="Proteomes" id="UP001183615"/>
    </source>
</evidence>
<gene>
    <name evidence="1" type="ORF">RM779_09985</name>
</gene>
<reference evidence="2" key="1">
    <citation type="submission" date="2023-07" db="EMBL/GenBank/DDBJ databases">
        <title>30 novel species of actinomycetes from the DSMZ collection.</title>
        <authorList>
            <person name="Nouioui I."/>
        </authorList>
    </citation>
    <scope>NUCLEOTIDE SEQUENCE [LARGE SCALE GENOMIC DNA]</scope>
    <source>
        <strain evidence="2">DSM 41886</strain>
    </source>
</reference>
<evidence type="ECO:0008006" key="3">
    <source>
        <dbReference type="Google" id="ProtNLM"/>
    </source>
</evidence>
<sequence>MQLPAGHGTSDLPHTRSGARHWLITALALAAVTAAAALVQPSGATATQEGPSGGPDPARASYPVDCGPLGVVVADRVEADLDADGRAETVAVVHCDAGSGTPPHGVYVLAHPTEEDGAPRVAETLVDPGERMTVDGLGIDGGTISARLLGYSAPEVPRCCPDMRRDVSWAWQDGRLELTVAPAPNSV</sequence>
<protein>
    <recommendedName>
        <fullName evidence="3">Secreted protein</fullName>
    </recommendedName>
</protein>
<dbReference type="RefSeq" id="WP_311617302.1">
    <property type="nucleotide sequence ID" value="NZ_JAVREV010000004.1"/>
</dbReference>